<comment type="caution">
    <text evidence="2">The sequence shown here is derived from an EMBL/GenBank/DDBJ whole genome shotgun (WGS) entry which is preliminary data.</text>
</comment>
<evidence type="ECO:0000313" key="3">
    <source>
        <dbReference type="Proteomes" id="UP000673447"/>
    </source>
</evidence>
<protein>
    <submittedName>
        <fullName evidence="2">Alanine acetyltransferase</fullName>
    </submittedName>
</protein>
<keyword evidence="3" id="KW-1185">Reference proteome</keyword>
<gene>
    <name evidence="2" type="ORF">J5837_01680</name>
</gene>
<accession>A0A940WYG0</accession>
<dbReference type="RefSeq" id="WP_210534985.1">
    <property type="nucleotide sequence ID" value="NZ_JAGKTC010000001.1"/>
</dbReference>
<evidence type="ECO:0000313" key="2">
    <source>
        <dbReference type="EMBL" id="MBP3983120.1"/>
    </source>
</evidence>
<dbReference type="EMBL" id="JAGKTC010000001">
    <property type="protein sequence ID" value="MBP3983120.1"/>
    <property type="molecule type" value="Genomic_DNA"/>
</dbReference>
<feature type="compositionally biased region" description="Low complexity" evidence="1">
    <location>
        <begin position="64"/>
        <end position="79"/>
    </location>
</feature>
<sequence length="137" mass="14584">MSETASPLWTAEQHGWLAALGHAVYVRGALPEVTAEAAPAPATISERTPAPPQRTRALPPQAPATPREAAPTTRRPAARLPDRLHIALIRAAAINPNAPGMAELIAQWPPSSELRGNPAAKRALWPRLRALRKGMPG</sequence>
<name>A0A940WYG0_9GAMM</name>
<reference evidence="2" key="1">
    <citation type="journal article" date="2016" name="Int. J. Syst. Evol. Microbiol.">
        <title>Pseudoxanthomonas helianthi sp. nov., isolated from roots of Jerusalem artichoke (Helianthus tuberosus).</title>
        <authorList>
            <person name="Kittiwongwattana C."/>
            <person name="Thawai C."/>
        </authorList>
    </citation>
    <scope>NUCLEOTIDE SEQUENCE</scope>
    <source>
        <strain evidence="2">110414</strain>
    </source>
</reference>
<proteinExistence type="predicted"/>
<evidence type="ECO:0000256" key="1">
    <source>
        <dbReference type="SAM" id="MobiDB-lite"/>
    </source>
</evidence>
<reference evidence="2" key="2">
    <citation type="submission" date="2021-03" db="EMBL/GenBank/DDBJ databases">
        <authorList>
            <person name="Cao W."/>
        </authorList>
    </citation>
    <scope>NUCLEOTIDE SEQUENCE</scope>
    <source>
        <strain evidence="2">110414</strain>
    </source>
</reference>
<dbReference type="Proteomes" id="UP000673447">
    <property type="component" value="Unassembled WGS sequence"/>
</dbReference>
<organism evidence="2 3">
    <name type="scientific">Pseudoxanthomonas helianthi</name>
    <dbReference type="NCBI Taxonomy" id="1453541"/>
    <lineage>
        <taxon>Bacteria</taxon>
        <taxon>Pseudomonadati</taxon>
        <taxon>Pseudomonadota</taxon>
        <taxon>Gammaproteobacteria</taxon>
        <taxon>Lysobacterales</taxon>
        <taxon>Lysobacteraceae</taxon>
        <taxon>Pseudoxanthomonas</taxon>
    </lineage>
</organism>
<feature type="region of interest" description="Disordered" evidence="1">
    <location>
        <begin position="35"/>
        <end position="79"/>
    </location>
</feature>
<dbReference type="AlphaFoldDB" id="A0A940WYG0"/>